<organism evidence="1 2">
    <name type="scientific">Phellinidium pouzarii</name>
    <dbReference type="NCBI Taxonomy" id="167371"/>
    <lineage>
        <taxon>Eukaryota</taxon>
        <taxon>Fungi</taxon>
        <taxon>Dikarya</taxon>
        <taxon>Basidiomycota</taxon>
        <taxon>Agaricomycotina</taxon>
        <taxon>Agaricomycetes</taxon>
        <taxon>Hymenochaetales</taxon>
        <taxon>Hymenochaetaceae</taxon>
        <taxon>Phellinidium</taxon>
    </lineage>
</organism>
<evidence type="ECO:0000313" key="2">
    <source>
        <dbReference type="Proteomes" id="UP000308199"/>
    </source>
</evidence>
<dbReference type="PANTHER" id="PTHR33321">
    <property type="match status" value="1"/>
</dbReference>
<comment type="caution">
    <text evidence="1">The sequence shown here is derived from an EMBL/GenBank/DDBJ whole genome shotgun (WGS) entry which is preliminary data.</text>
</comment>
<dbReference type="InterPro" id="IPR007541">
    <property type="entry name" value="Uncharacterised_BSP"/>
</dbReference>
<protein>
    <recommendedName>
        <fullName evidence="3">Plant basic secretory protein</fullName>
    </recommendedName>
</protein>
<gene>
    <name evidence="1" type="ORF">EW145_g6759</name>
</gene>
<evidence type="ECO:0000313" key="1">
    <source>
        <dbReference type="EMBL" id="THH02376.1"/>
    </source>
</evidence>
<dbReference type="Pfam" id="PF04450">
    <property type="entry name" value="BSP"/>
    <property type="match status" value="1"/>
</dbReference>
<reference evidence="1 2" key="1">
    <citation type="submission" date="2019-02" db="EMBL/GenBank/DDBJ databases">
        <title>Genome sequencing of the rare red list fungi Phellinidium pouzarii.</title>
        <authorList>
            <person name="Buettner E."/>
            <person name="Kellner H."/>
        </authorList>
    </citation>
    <scope>NUCLEOTIDE SEQUENCE [LARGE SCALE GENOMIC DNA]</scope>
    <source>
        <strain evidence="1 2">DSM 108285</strain>
    </source>
</reference>
<dbReference type="OrthoDB" id="891726at2759"/>
<dbReference type="EMBL" id="SGPK01000553">
    <property type="protein sequence ID" value="THH02376.1"/>
    <property type="molecule type" value="Genomic_DNA"/>
</dbReference>
<dbReference type="Proteomes" id="UP000308199">
    <property type="component" value="Unassembled WGS sequence"/>
</dbReference>
<proteinExistence type="predicted"/>
<sequence>MPSIHPNSNKQDKSPDQTDNLRELYQPVYMVPPPTLDWPMPKLRLEVKELAHEGSVLFFFKHVNPSDAMRDAVISVYDTLYTKQTCPRHVRSVTLYLENMNGVAYTKGSELDDDHKEIHLSVRHVQNSKQRARDEILGVLVHEMVHCFQYNARGSCPGGLIEGIAGVKLSVCGYEVRHQADNDRADYVRLKAGLSPPHWRKGGNKWDEGYQTTGFFLEWIESTYGHDFVRKLNGAMQDYKYDPSVFPRLTGESVDDLWKLYKTSSDSVR</sequence>
<dbReference type="AlphaFoldDB" id="A0A4S4KUF0"/>
<dbReference type="PANTHER" id="PTHR33321:SF12">
    <property type="entry name" value="PLANT BASIC SECRETORY PROTEIN (BSP) FAMILY PROTEIN"/>
    <property type="match status" value="1"/>
</dbReference>
<keyword evidence="2" id="KW-1185">Reference proteome</keyword>
<evidence type="ECO:0008006" key="3">
    <source>
        <dbReference type="Google" id="ProtNLM"/>
    </source>
</evidence>
<name>A0A4S4KUF0_9AGAM</name>
<accession>A0A4S4KUF0</accession>